<dbReference type="Pfam" id="PF00646">
    <property type="entry name" value="F-box"/>
    <property type="match status" value="1"/>
</dbReference>
<feature type="domain" description="F-box" evidence="2">
    <location>
        <begin position="13"/>
        <end position="58"/>
    </location>
</feature>
<dbReference type="Gene3D" id="1.20.1280.50">
    <property type="match status" value="1"/>
</dbReference>
<dbReference type="PANTHER" id="PTHR31672">
    <property type="entry name" value="BNACNNG10540D PROTEIN"/>
    <property type="match status" value="1"/>
</dbReference>
<reference evidence="4" key="2">
    <citation type="submission" date="2013-12" db="EMBL/GenBank/DDBJ databases">
        <authorList>
            <person name="Yu Y."/>
            <person name="Lee S."/>
            <person name="de Baynast K."/>
            <person name="Wissotski M."/>
            <person name="Liu L."/>
            <person name="Talag J."/>
            <person name="Goicoechea J."/>
            <person name="Angelova A."/>
            <person name="Jetty R."/>
            <person name="Kudrna D."/>
            <person name="Golser W."/>
            <person name="Rivera L."/>
            <person name="Zhang J."/>
            <person name="Wing R."/>
        </authorList>
    </citation>
    <scope>NUCLEOTIDE SEQUENCE</scope>
</reference>
<evidence type="ECO:0000256" key="1">
    <source>
        <dbReference type="ARBA" id="ARBA00022737"/>
    </source>
</evidence>
<dbReference type="CDD" id="cd22157">
    <property type="entry name" value="F-box_AtFBW1-like"/>
    <property type="match status" value="1"/>
</dbReference>
<dbReference type="Gramene" id="LPERR03G17680.1">
    <property type="protein sequence ID" value="LPERR03G17680.1"/>
    <property type="gene ID" value="LPERR03G17680"/>
</dbReference>
<dbReference type="InterPro" id="IPR036047">
    <property type="entry name" value="F-box-like_dom_sf"/>
</dbReference>
<dbReference type="Gene3D" id="2.120.10.80">
    <property type="entry name" value="Kelch-type beta propeller"/>
    <property type="match status" value="1"/>
</dbReference>
<dbReference type="eggNOG" id="ENOG502QYAK">
    <property type="taxonomic scope" value="Eukaryota"/>
</dbReference>
<reference evidence="3 4" key="1">
    <citation type="submission" date="2012-08" db="EMBL/GenBank/DDBJ databases">
        <title>Oryza genome evolution.</title>
        <authorList>
            <person name="Wing R.A."/>
        </authorList>
    </citation>
    <scope>NUCLEOTIDE SEQUENCE</scope>
</reference>
<proteinExistence type="predicted"/>
<dbReference type="InterPro" id="IPR015915">
    <property type="entry name" value="Kelch-typ_b-propeller"/>
</dbReference>
<dbReference type="SUPFAM" id="SSF81383">
    <property type="entry name" value="F-box domain"/>
    <property type="match status" value="1"/>
</dbReference>
<accession>A0A0D9VV04</accession>
<sequence>MSIAAASGGSKRRRGLGDLHDDVLERVLARLPPSAFFRLRSVCRRWRAAASSPTFLHACSLLPSRDPWFLMLSSHSPPIAFDAADRSWILPSRASAAAATDAAVPVASSGGLVLYRSPHTGALSVSNPLTGATRALPSPPGTAAPLHAVAMYGSPYRVALFAGDIHDGMSMAVFDSSTATWAPPLALSRKAAPPHAAAADDTAEVVYFLSKSGDVVSTNMQRSASKQYSSAVVTSSSGGVTAYFLSDSGTVVACDTARREYAELPRILPVYFEYSVDVVACGGAAYAVVLAEQLDTASLRVWEFVAAGDGDGEWRQVAAMPPAMSHAFYGRKADVNCAGHGDRLMVCVSSGDGEANGCFMCDVSNNRWEELPECVNSDGVEVNDFLAAFSFEPRLEITV</sequence>
<reference evidence="3" key="3">
    <citation type="submission" date="2015-04" db="UniProtKB">
        <authorList>
            <consortium name="EnsemblPlants"/>
        </authorList>
    </citation>
    <scope>IDENTIFICATION</scope>
</reference>
<dbReference type="HOGENOM" id="CLU_038778_1_0_1"/>
<keyword evidence="4" id="KW-1185">Reference proteome</keyword>
<dbReference type="InterPro" id="IPR050796">
    <property type="entry name" value="SCF_F-box_component"/>
</dbReference>
<dbReference type="InterPro" id="IPR011043">
    <property type="entry name" value="Gal_Oxase/kelch_b-propeller"/>
</dbReference>
<dbReference type="SUPFAM" id="SSF50965">
    <property type="entry name" value="Galactose oxidase, central domain"/>
    <property type="match status" value="1"/>
</dbReference>
<dbReference type="AlphaFoldDB" id="A0A0D9VV04"/>
<protein>
    <recommendedName>
        <fullName evidence="2">F-box domain-containing protein</fullName>
    </recommendedName>
</protein>
<dbReference type="PROSITE" id="PS50181">
    <property type="entry name" value="FBOX"/>
    <property type="match status" value="1"/>
</dbReference>
<dbReference type="STRING" id="77586.A0A0D9VV04"/>
<dbReference type="FunFam" id="1.20.1280.50:FF:000008">
    <property type="entry name" value="F-box only protein 6"/>
    <property type="match status" value="1"/>
</dbReference>
<evidence type="ECO:0000313" key="3">
    <source>
        <dbReference type="EnsemblPlants" id="LPERR03G17680.1"/>
    </source>
</evidence>
<dbReference type="Proteomes" id="UP000032180">
    <property type="component" value="Chromosome 3"/>
</dbReference>
<keyword evidence="1" id="KW-0677">Repeat</keyword>
<dbReference type="SMART" id="SM00256">
    <property type="entry name" value="FBOX"/>
    <property type="match status" value="1"/>
</dbReference>
<organism evidence="3 4">
    <name type="scientific">Leersia perrieri</name>
    <dbReference type="NCBI Taxonomy" id="77586"/>
    <lineage>
        <taxon>Eukaryota</taxon>
        <taxon>Viridiplantae</taxon>
        <taxon>Streptophyta</taxon>
        <taxon>Embryophyta</taxon>
        <taxon>Tracheophyta</taxon>
        <taxon>Spermatophyta</taxon>
        <taxon>Magnoliopsida</taxon>
        <taxon>Liliopsida</taxon>
        <taxon>Poales</taxon>
        <taxon>Poaceae</taxon>
        <taxon>BOP clade</taxon>
        <taxon>Oryzoideae</taxon>
        <taxon>Oryzeae</taxon>
        <taxon>Oryzinae</taxon>
        <taxon>Leersia</taxon>
    </lineage>
</organism>
<dbReference type="InterPro" id="IPR001810">
    <property type="entry name" value="F-box_dom"/>
</dbReference>
<dbReference type="EnsemblPlants" id="LPERR03G17680.1">
    <property type="protein sequence ID" value="LPERR03G17680.1"/>
    <property type="gene ID" value="LPERR03G17680"/>
</dbReference>
<name>A0A0D9VV04_9ORYZ</name>
<dbReference type="PANTHER" id="PTHR31672:SF7">
    <property type="entry name" value="F-BOX DOMAIN-CONTAINING PROTEIN"/>
    <property type="match status" value="1"/>
</dbReference>
<evidence type="ECO:0000259" key="2">
    <source>
        <dbReference type="PROSITE" id="PS50181"/>
    </source>
</evidence>
<evidence type="ECO:0000313" key="4">
    <source>
        <dbReference type="Proteomes" id="UP000032180"/>
    </source>
</evidence>